<feature type="compositionally biased region" description="Basic and acidic residues" evidence="1">
    <location>
        <begin position="1"/>
        <end position="10"/>
    </location>
</feature>
<evidence type="ECO:0000313" key="2">
    <source>
        <dbReference type="EMBL" id="MPC73920.1"/>
    </source>
</evidence>
<proteinExistence type="predicted"/>
<organism evidence="2 3">
    <name type="scientific">Portunus trituberculatus</name>
    <name type="common">Swimming crab</name>
    <name type="synonym">Neptunus trituberculatus</name>
    <dbReference type="NCBI Taxonomy" id="210409"/>
    <lineage>
        <taxon>Eukaryota</taxon>
        <taxon>Metazoa</taxon>
        <taxon>Ecdysozoa</taxon>
        <taxon>Arthropoda</taxon>
        <taxon>Crustacea</taxon>
        <taxon>Multicrustacea</taxon>
        <taxon>Malacostraca</taxon>
        <taxon>Eumalacostraca</taxon>
        <taxon>Eucarida</taxon>
        <taxon>Decapoda</taxon>
        <taxon>Pleocyemata</taxon>
        <taxon>Brachyura</taxon>
        <taxon>Eubrachyura</taxon>
        <taxon>Portunoidea</taxon>
        <taxon>Portunidae</taxon>
        <taxon>Portuninae</taxon>
        <taxon>Portunus</taxon>
    </lineage>
</organism>
<sequence>MYRNPRDSRQHQQATHPSGAPVTRASIDPPGSDVMVKKIDRFWRSFNNAEEQAVVNVPRRERGRPDAPLVEFMWNGCRELPLGTTIPSLPAL</sequence>
<accession>A0A5B7HNE8</accession>
<evidence type="ECO:0000313" key="3">
    <source>
        <dbReference type="Proteomes" id="UP000324222"/>
    </source>
</evidence>
<protein>
    <submittedName>
        <fullName evidence="2">Uncharacterized protein</fullName>
    </submittedName>
</protein>
<comment type="caution">
    <text evidence="2">The sequence shown here is derived from an EMBL/GenBank/DDBJ whole genome shotgun (WGS) entry which is preliminary data.</text>
</comment>
<feature type="region of interest" description="Disordered" evidence="1">
    <location>
        <begin position="1"/>
        <end position="31"/>
    </location>
</feature>
<evidence type="ECO:0000256" key="1">
    <source>
        <dbReference type="SAM" id="MobiDB-lite"/>
    </source>
</evidence>
<keyword evidence="3" id="KW-1185">Reference proteome</keyword>
<reference evidence="2 3" key="1">
    <citation type="submission" date="2019-05" db="EMBL/GenBank/DDBJ databases">
        <title>Another draft genome of Portunus trituberculatus and its Hox gene families provides insights of decapod evolution.</title>
        <authorList>
            <person name="Jeong J.-H."/>
            <person name="Song I."/>
            <person name="Kim S."/>
            <person name="Choi T."/>
            <person name="Kim D."/>
            <person name="Ryu S."/>
            <person name="Kim W."/>
        </authorList>
    </citation>
    <scope>NUCLEOTIDE SEQUENCE [LARGE SCALE GENOMIC DNA]</scope>
    <source>
        <tissue evidence="2">Muscle</tissue>
    </source>
</reference>
<gene>
    <name evidence="2" type="ORF">E2C01_068263</name>
</gene>
<name>A0A5B7HNE8_PORTR</name>
<dbReference type="EMBL" id="VSRR010037821">
    <property type="protein sequence ID" value="MPC73920.1"/>
    <property type="molecule type" value="Genomic_DNA"/>
</dbReference>
<dbReference type="AlphaFoldDB" id="A0A5B7HNE8"/>
<dbReference type="Proteomes" id="UP000324222">
    <property type="component" value="Unassembled WGS sequence"/>
</dbReference>